<gene>
    <name evidence="2" type="ORF">MGN01_16170</name>
</gene>
<feature type="region of interest" description="Disordered" evidence="1">
    <location>
        <begin position="1"/>
        <end position="70"/>
    </location>
</feature>
<sequence length="70" mass="7812">MPDVPNDRSPEDTAERKPERRPGERSDSREDKGGLAQSPPDPTIDSPRRQDGPMDRPGTEAEERSASQRN</sequence>
<dbReference type="OrthoDB" id="8000658at2"/>
<accession>A0A512JIS1</accession>
<evidence type="ECO:0000256" key="1">
    <source>
        <dbReference type="SAM" id="MobiDB-lite"/>
    </source>
</evidence>
<feature type="compositionally biased region" description="Basic and acidic residues" evidence="1">
    <location>
        <begin position="1"/>
        <end position="33"/>
    </location>
</feature>
<name>A0A512JIS1_9HYPH</name>
<organism evidence="2 3">
    <name type="scientific">Methylobacterium gnaphalii</name>
    <dbReference type="NCBI Taxonomy" id="1010610"/>
    <lineage>
        <taxon>Bacteria</taxon>
        <taxon>Pseudomonadati</taxon>
        <taxon>Pseudomonadota</taxon>
        <taxon>Alphaproteobacteria</taxon>
        <taxon>Hyphomicrobiales</taxon>
        <taxon>Methylobacteriaceae</taxon>
        <taxon>Methylobacterium</taxon>
    </lineage>
</organism>
<dbReference type="AlphaFoldDB" id="A0A512JIS1"/>
<feature type="compositionally biased region" description="Basic and acidic residues" evidence="1">
    <location>
        <begin position="46"/>
        <end position="70"/>
    </location>
</feature>
<proteinExistence type="predicted"/>
<dbReference type="Proteomes" id="UP000321750">
    <property type="component" value="Unassembled WGS sequence"/>
</dbReference>
<evidence type="ECO:0000313" key="2">
    <source>
        <dbReference type="EMBL" id="GEP09772.1"/>
    </source>
</evidence>
<keyword evidence="3" id="KW-1185">Reference proteome</keyword>
<protein>
    <submittedName>
        <fullName evidence="2">Uncharacterized protein</fullName>
    </submittedName>
</protein>
<dbReference type="EMBL" id="BJZV01000007">
    <property type="protein sequence ID" value="GEP09772.1"/>
    <property type="molecule type" value="Genomic_DNA"/>
</dbReference>
<comment type="caution">
    <text evidence="2">The sequence shown here is derived from an EMBL/GenBank/DDBJ whole genome shotgun (WGS) entry which is preliminary data.</text>
</comment>
<reference evidence="2 3" key="1">
    <citation type="submission" date="2019-07" db="EMBL/GenBank/DDBJ databases">
        <title>Whole genome shotgun sequence of Methylobacterium gnaphalii NBRC 107716.</title>
        <authorList>
            <person name="Hosoyama A."/>
            <person name="Uohara A."/>
            <person name="Ohji S."/>
            <person name="Ichikawa N."/>
        </authorList>
    </citation>
    <scope>NUCLEOTIDE SEQUENCE [LARGE SCALE GENOMIC DNA]</scope>
    <source>
        <strain evidence="2 3">NBRC 107716</strain>
    </source>
</reference>
<evidence type="ECO:0000313" key="3">
    <source>
        <dbReference type="Proteomes" id="UP000321750"/>
    </source>
</evidence>